<dbReference type="Proteomes" id="UP000036367">
    <property type="component" value="Unassembled WGS sequence"/>
</dbReference>
<reference evidence="1" key="1">
    <citation type="submission" date="2015-05" db="EMBL/GenBank/DDBJ databases">
        <title>Permanent draft genome of Rhodopirellula islandicus K833.</title>
        <authorList>
            <person name="Kizina J."/>
            <person name="Richter M."/>
            <person name="Glockner F.O."/>
            <person name="Harder J."/>
        </authorList>
    </citation>
    <scope>NUCLEOTIDE SEQUENCE [LARGE SCALE GENOMIC DNA]</scope>
    <source>
        <strain evidence="1">K833</strain>
    </source>
</reference>
<dbReference type="EMBL" id="LECT01000044">
    <property type="protein sequence ID" value="KLU02318.1"/>
    <property type="molecule type" value="Genomic_DNA"/>
</dbReference>
<keyword evidence="2" id="KW-1185">Reference proteome</keyword>
<evidence type="ECO:0000313" key="2">
    <source>
        <dbReference type="Proteomes" id="UP000036367"/>
    </source>
</evidence>
<comment type="caution">
    <text evidence="1">The sequence shown here is derived from an EMBL/GenBank/DDBJ whole genome shotgun (WGS) entry which is preliminary data.</text>
</comment>
<name>A0A0J1B6U8_RHOIS</name>
<organism evidence="1 2">
    <name type="scientific">Rhodopirellula islandica</name>
    <dbReference type="NCBI Taxonomy" id="595434"/>
    <lineage>
        <taxon>Bacteria</taxon>
        <taxon>Pseudomonadati</taxon>
        <taxon>Planctomycetota</taxon>
        <taxon>Planctomycetia</taxon>
        <taxon>Pirellulales</taxon>
        <taxon>Pirellulaceae</taxon>
        <taxon>Rhodopirellula</taxon>
    </lineage>
</organism>
<sequence>MDQLEPSSDDLLRIVFSNVDESMLREIAAADYGEVFDEHLEQLAVIKSGKILAPMQWEPKEVLELIRWSEPEDPSWSPGSTGDRGHWMRLFACVGRSAGMIGHHRVSRLGVSPGCTWKQPRLPRHFKCRKTPADLRSVASRSERTREPRLFYRGRFDDHSAR</sequence>
<accession>A0A0J1B6U8</accession>
<dbReference type="PATRIC" id="fig|595434.4.peg.5116"/>
<evidence type="ECO:0000313" key="1">
    <source>
        <dbReference type="EMBL" id="KLU02318.1"/>
    </source>
</evidence>
<protein>
    <submittedName>
        <fullName evidence="1">Uncharacterized protein</fullName>
    </submittedName>
</protein>
<dbReference type="STRING" id="595434.RISK_005384"/>
<gene>
    <name evidence="1" type="ORF">RISK_005384</name>
</gene>
<proteinExistence type="predicted"/>
<dbReference type="AlphaFoldDB" id="A0A0J1B6U8"/>